<accession>A0A3E4LW04</accession>
<reference evidence="5 6" key="1">
    <citation type="submission" date="2018-08" db="EMBL/GenBank/DDBJ databases">
        <title>A genome reference for cultivated species of the human gut microbiota.</title>
        <authorList>
            <person name="Zou Y."/>
            <person name="Xue W."/>
            <person name="Luo G."/>
        </authorList>
    </citation>
    <scope>NUCLEOTIDE SEQUENCE [LARGE SCALE GENOMIC DNA]</scope>
    <source>
        <strain evidence="4 6">AM09-9</strain>
        <strain evidence="3 5">TF11-7</strain>
    </source>
</reference>
<dbReference type="InterPro" id="IPR026841">
    <property type="entry name" value="Aur1/Ipt1"/>
</dbReference>
<keyword evidence="1" id="KW-0812">Transmembrane</keyword>
<comment type="caution">
    <text evidence="3">The sequence shown here is derived from an EMBL/GenBank/DDBJ whole genome shotgun (WGS) entry which is preliminary data.</text>
</comment>
<evidence type="ECO:0000256" key="1">
    <source>
        <dbReference type="SAM" id="Phobius"/>
    </source>
</evidence>
<proteinExistence type="predicted"/>
<name>A0A3E4LW04_9FIRM</name>
<feature type="transmembrane region" description="Helical" evidence="1">
    <location>
        <begin position="21"/>
        <end position="39"/>
    </location>
</feature>
<feature type="domain" description="Inositolphosphotransferase Aur1/Ipt1" evidence="2">
    <location>
        <begin position="74"/>
        <end position="205"/>
    </location>
</feature>
<keyword evidence="1" id="KW-1133">Transmembrane helix</keyword>
<feature type="transmembrane region" description="Helical" evidence="1">
    <location>
        <begin position="59"/>
        <end position="82"/>
    </location>
</feature>
<dbReference type="EMBL" id="QRMI01000023">
    <property type="protein sequence ID" value="RHJ60438.1"/>
    <property type="molecule type" value="Genomic_DNA"/>
</dbReference>
<evidence type="ECO:0000313" key="3">
    <source>
        <dbReference type="EMBL" id="RGK41597.1"/>
    </source>
</evidence>
<dbReference type="Proteomes" id="UP000285832">
    <property type="component" value="Unassembled WGS sequence"/>
</dbReference>
<keyword evidence="1" id="KW-0472">Membrane</keyword>
<gene>
    <name evidence="4" type="ORF">DW116_09545</name>
    <name evidence="3" type="ORF">DXD17_03605</name>
</gene>
<sequence>MENMGKLKLLKGKNSEELCKIVLPPLFTFVVNSLVYWGAPLIVGTGRSHNLSGGLDELVPFMPAFIIIYFGCYIFWVVNYLMVAFYEDENKYRFYTADFYARLICLAFFVLFPTTNTRPELTGNGIFIRAMRFLYTVDKPVNLFPSIHCMASWFCCIGLRKCKEIPEWYKLMSVLIAISVFISTLATRQHVLWDVAGGIGVAELTWFISNRTNGWKTYQRLNEKISVGISRRLGR</sequence>
<dbReference type="GO" id="GO:0016020">
    <property type="term" value="C:membrane"/>
    <property type="evidence" value="ECO:0007669"/>
    <property type="project" value="UniProtKB-SubCell"/>
</dbReference>
<dbReference type="Pfam" id="PF14378">
    <property type="entry name" value="PAP2_3"/>
    <property type="match status" value="1"/>
</dbReference>
<evidence type="ECO:0000313" key="4">
    <source>
        <dbReference type="EMBL" id="RHJ60438.1"/>
    </source>
</evidence>
<evidence type="ECO:0000259" key="2">
    <source>
        <dbReference type="Pfam" id="PF14378"/>
    </source>
</evidence>
<feature type="transmembrane region" description="Helical" evidence="1">
    <location>
        <begin position="94"/>
        <end position="112"/>
    </location>
</feature>
<evidence type="ECO:0000313" key="6">
    <source>
        <dbReference type="Proteomes" id="UP000285832"/>
    </source>
</evidence>
<dbReference type="AlphaFoldDB" id="A0A3E4LW04"/>
<evidence type="ECO:0000313" key="5">
    <source>
        <dbReference type="Proteomes" id="UP000260793"/>
    </source>
</evidence>
<dbReference type="Proteomes" id="UP000260793">
    <property type="component" value="Unassembled WGS sequence"/>
</dbReference>
<dbReference type="EMBL" id="QSQN01000007">
    <property type="protein sequence ID" value="RGK41597.1"/>
    <property type="molecule type" value="Genomic_DNA"/>
</dbReference>
<protein>
    <recommendedName>
        <fullName evidence="2">Inositolphosphotransferase Aur1/Ipt1 domain-containing protein</fullName>
    </recommendedName>
</protein>
<organism evidence="3 5">
    <name type="scientific">[Ruminococcus] lactaris</name>
    <dbReference type="NCBI Taxonomy" id="46228"/>
    <lineage>
        <taxon>Bacteria</taxon>
        <taxon>Bacillati</taxon>
        <taxon>Bacillota</taxon>
        <taxon>Clostridia</taxon>
        <taxon>Lachnospirales</taxon>
        <taxon>Lachnospiraceae</taxon>
        <taxon>Mediterraneibacter</taxon>
    </lineage>
</organism>